<evidence type="ECO:0000259" key="3">
    <source>
        <dbReference type="PROSITE" id="PS50110"/>
    </source>
</evidence>
<evidence type="ECO:0000313" key="5">
    <source>
        <dbReference type="Proteomes" id="UP000819052"/>
    </source>
</evidence>
<organism evidence="4 5">
    <name type="scientific">Massilia aquatica</name>
    <dbReference type="NCBI Taxonomy" id="2609000"/>
    <lineage>
        <taxon>Bacteria</taxon>
        <taxon>Pseudomonadati</taxon>
        <taxon>Pseudomonadota</taxon>
        <taxon>Betaproteobacteria</taxon>
        <taxon>Burkholderiales</taxon>
        <taxon>Oxalobacteraceae</taxon>
        <taxon>Telluria group</taxon>
        <taxon>Massilia</taxon>
    </lineage>
</organism>
<accession>A0ABX0MIH0</accession>
<dbReference type="EMBL" id="VVIW01000037">
    <property type="protein sequence ID" value="NHZ44680.1"/>
    <property type="molecule type" value="Genomic_DNA"/>
</dbReference>
<feature type="domain" description="Response regulatory" evidence="3">
    <location>
        <begin position="7"/>
        <end position="121"/>
    </location>
</feature>
<keyword evidence="1 2" id="KW-0597">Phosphoprotein</keyword>
<dbReference type="PANTHER" id="PTHR44591:SF3">
    <property type="entry name" value="RESPONSE REGULATORY DOMAIN-CONTAINING PROTEIN"/>
    <property type="match status" value="1"/>
</dbReference>
<comment type="caution">
    <text evidence="4">The sequence shown here is derived from an EMBL/GenBank/DDBJ whole genome shotgun (WGS) entry which is preliminary data.</text>
</comment>
<feature type="modified residue" description="4-aspartylphosphate" evidence="2">
    <location>
        <position position="56"/>
    </location>
</feature>
<dbReference type="SUPFAM" id="SSF52172">
    <property type="entry name" value="CheY-like"/>
    <property type="match status" value="1"/>
</dbReference>
<evidence type="ECO:0000313" key="4">
    <source>
        <dbReference type="EMBL" id="NHZ44680.1"/>
    </source>
</evidence>
<evidence type="ECO:0000256" key="2">
    <source>
        <dbReference type="PROSITE-ProRule" id="PRU00169"/>
    </source>
</evidence>
<dbReference type="Proteomes" id="UP000819052">
    <property type="component" value="Unassembled WGS sequence"/>
</dbReference>
<dbReference type="PROSITE" id="PS50110">
    <property type="entry name" value="RESPONSE_REGULATORY"/>
    <property type="match status" value="1"/>
</dbReference>
<reference evidence="4 5" key="1">
    <citation type="submission" date="2019-09" db="EMBL/GenBank/DDBJ databases">
        <title>Taxonomy of Antarctic Massilia spp.: description of Massilia rubra sp. nov., Massilia aquatica sp. nov., Massilia mucilaginosa sp. nov., Massilia frigida sp. nov. isolated from streams, lakes and regoliths.</title>
        <authorList>
            <person name="Holochova P."/>
            <person name="Sedlacek I."/>
            <person name="Kralova S."/>
            <person name="Maslanova I."/>
            <person name="Busse H.-J."/>
            <person name="Stankova E."/>
            <person name="Vrbovska V."/>
            <person name="Kovarovic V."/>
            <person name="Bartak M."/>
            <person name="Svec P."/>
            <person name="Pantucek R."/>
        </authorList>
    </citation>
    <scope>NUCLEOTIDE SEQUENCE [LARGE SCALE GENOMIC DNA]</scope>
    <source>
        <strain evidence="4 5">CCM 8693</strain>
    </source>
</reference>
<dbReference type="Gene3D" id="3.40.50.2300">
    <property type="match status" value="1"/>
</dbReference>
<gene>
    <name evidence="4" type="ORF">F1609_31660</name>
</gene>
<keyword evidence="5" id="KW-1185">Reference proteome</keyword>
<dbReference type="Pfam" id="PF00072">
    <property type="entry name" value="Response_reg"/>
    <property type="match status" value="1"/>
</dbReference>
<dbReference type="PANTHER" id="PTHR44591">
    <property type="entry name" value="STRESS RESPONSE REGULATOR PROTEIN 1"/>
    <property type="match status" value="1"/>
</dbReference>
<name>A0ABX0MIH0_9BURK</name>
<sequence length="134" mass="14336">MDTTTPWIAIVDDEETIRCALLRLLDSAGLAARAYAGGAALLEAMREQWPCAVILDLHMPDIDGHQLQARLAQLAPQLCVIAMTGQHSAAARARVLAYPGATYLSKPMAEQVLLDALGRAHADWLAAPRAGARP</sequence>
<dbReference type="SMART" id="SM00448">
    <property type="entry name" value="REC"/>
    <property type="match status" value="1"/>
</dbReference>
<dbReference type="InterPro" id="IPR011006">
    <property type="entry name" value="CheY-like_superfamily"/>
</dbReference>
<protein>
    <submittedName>
        <fullName evidence="4">Response regulator</fullName>
    </submittedName>
</protein>
<dbReference type="RefSeq" id="WP_167081572.1">
    <property type="nucleotide sequence ID" value="NZ_VVIW01000037.1"/>
</dbReference>
<dbReference type="InterPro" id="IPR001789">
    <property type="entry name" value="Sig_transdc_resp-reg_receiver"/>
</dbReference>
<dbReference type="InterPro" id="IPR050595">
    <property type="entry name" value="Bact_response_regulator"/>
</dbReference>
<evidence type="ECO:0000256" key="1">
    <source>
        <dbReference type="ARBA" id="ARBA00022553"/>
    </source>
</evidence>
<proteinExistence type="predicted"/>